<gene>
    <name evidence="2" type="ORF">J2Z83_000066</name>
</gene>
<keyword evidence="3" id="KW-1185">Reference proteome</keyword>
<dbReference type="EMBL" id="JAGGKX010000001">
    <property type="protein sequence ID" value="MBP1967974.1"/>
    <property type="molecule type" value="Genomic_DNA"/>
</dbReference>
<feature type="compositionally biased region" description="Polar residues" evidence="1">
    <location>
        <begin position="44"/>
        <end position="53"/>
    </location>
</feature>
<evidence type="ECO:0000256" key="1">
    <source>
        <dbReference type="SAM" id="MobiDB-lite"/>
    </source>
</evidence>
<protein>
    <recommendedName>
        <fullName evidence="4">Phage protein</fullName>
    </recommendedName>
</protein>
<sequence>MKDMYSSLIELGYTQNQIDEMDIIYHMKLLAHRKANRKTKGKGKQSNQSQVTIDQIPGF</sequence>
<comment type="caution">
    <text evidence="2">The sequence shown here is derived from an EMBL/GenBank/DDBJ whole genome shotgun (WGS) entry which is preliminary data.</text>
</comment>
<dbReference type="Proteomes" id="UP001519345">
    <property type="component" value="Unassembled WGS sequence"/>
</dbReference>
<evidence type="ECO:0008006" key="4">
    <source>
        <dbReference type="Google" id="ProtNLM"/>
    </source>
</evidence>
<dbReference type="RefSeq" id="WP_209461556.1">
    <property type="nucleotide sequence ID" value="NZ_CP110224.1"/>
</dbReference>
<feature type="region of interest" description="Disordered" evidence="1">
    <location>
        <begin position="35"/>
        <end position="59"/>
    </location>
</feature>
<reference evidence="2 3" key="1">
    <citation type="submission" date="2021-03" db="EMBL/GenBank/DDBJ databases">
        <title>Genomic Encyclopedia of Type Strains, Phase IV (KMG-IV): sequencing the most valuable type-strain genomes for metagenomic binning, comparative biology and taxonomic classification.</title>
        <authorList>
            <person name="Goeker M."/>
        </authorList>
    </citation>
    <scope>NUCLEOTIDE SEQUENCE [LARGE SCALE GENOMIC DNA]</scope>
    <source>
        <strain evidence="2 3">DSM 25609</strain>
    </source>
</reference>
<organism evidence="2 3">
    <name type="scientific">Virgibacillus natechei</name>
    <dbReference type="NCBI Taxonomy" id="1216297"/>
    <lineage>
        <taxon>Bacteria</taxon>
        <taxon>Bacillati</taxon>
        <taxon>Bacillota</taxon>
        <taxon>Bacilli</taxon>
        <taxon>Bacillales</taxon>
        <taxon>Bacillaceae</taxon>
        <taxon>Virgibacillus</taxon>
    </lineage>
</organism>
<evidence type="ECO:0000313" key="3">
    <source>
        <dbReference type="Proteomes" id="UP001519345"/>
    </source>
</evidence>
<accession>A0ABS4ID45</accession>
<proteinExistence type="predicted"/>
<evidence type="ECO:0000313" key="2">
    <source>
        <dbReference type="EMBL" id="MBP1967974.1"/>
    </source>
</evidence>
<name>A0ABS4ID45_9BACI</name>